<evidence type="ECO:0000313" key="3">
    <source>
        <dbReference type="Proteomes" id="UP000323506"/>
    </source>
</evidence>
<evidence type="ECO:0000313" key="2">
    <source>
        <dbReference type="EMBL" id="TYG46191.1"/>
    </source>
</evidence>
<feature type="compositionally biased region" description="Basic and acidic residues" evidence="1">
    <location>
        <begin position="83"/>
        <end position="94"/>
    </location>
</feature>
<evidence type="ECO:0000256" key="1">
    <source>
        <dbReference type="SAM" id="MobiDB-lite"/>
    </source>
</evidence>
<name>A0A5D2AN62_GOSDA</name>
<keyword evidence="3" id="KW-1185">Reference proteome</keyword>
<gene>
    <name evidence="2" type="ORF">ES288_D11G236400v1</name>
</gene>
<protein>
    <submittedName>
        <fullName evidence="2">Uncharacterized protein</fullName>
    </submittedName>
</protein>
<dbReference type="AlphaFoldDB" id="A0A5D2AN62"/>
<feature type="compositionally biased region" description="Polar residues" evidence="1">
    <location>
        <begin position="68"/>
        <end position="77"/>
    </location>
</feature>
<dbReference type="Proteomes" id="UP000323506">
    <property type="component" value="Chromosome D11"/>
</dbReference>
<sequence>MWLSRIREGKIWRGLMQRKIWIIRRVRKVNMEVEGQLKDKKTNIKAKGKGVVMSNGPRLAPRVLMPVNNMTGSSSESGLKPFDNGEKIGLKDDANPFFGSTRSDDRVPRYQQKKGCQVGLVTK</sequence>
<proteinExistence type="predicted"/>
<organism evidence="2 3">
    <name type="scientific">Gossypium darwinii</name>
    <name type="common">Darwin's cotton</name>
    <name type="synonym">Gossypium barbadense var. darwinii</name>
    <dbReference type="NCBI Taxonomy" id="34276"/>
    <lineage>
        <taxon>Eukaryota</taxon>
        <taxon>Viridiplantae</taxon>
        <taxon>Streptophyta</taxon>
        <taxon>Embryophyta</taxon>
        <taxon>Tracheophyta</taxon>
        <taxon>Spermatophyta</taxon>
        <taxon>Magnoliopsida</taxon>
        <taxon>eudicotyledons</taxon>
        <taxon>Gunneridae</taxon>
        <taxon>Pentapetalae</taxon>
        <taxon>rosids</taxon>
        <taxon>malvids</taxon>
        <taxon>Malvales</taxon>
        <taxon>Malvaceae</taxon>
        <taxon>Malvoideae</taxon>
        <taxon>Gossypium</taxon>
    </lineage>
</organism>
<accession>A0A5D2AN62</accession>
<feature type="region of interest" description="Disordered" evidence="1">
    <location>
        <begin position="67"/>
        <end position="123"/>
    </location>
</feature>
<dbReference type="EMBL" id="CM017711">
    <property type="protein sequence ID" value="TYG46191.1"/>
    <property type="molecule type" value="Genomic_DNA"/>
</dbReference>
<reference evidence="2 3" key="1">
    <citation type="submission" date="2019-06" db="EMBL/GenBank/DDBJ databases">
        <title>WGS assembly of Gossypium darwinii.</title>
        <authorList>
            <person name="Chen Z.J."/>
            <person name="Sreedasyam A."/>
            <person name="Ando A."/>
            <person name="Song Q."/>
            <person name="De L."/>
            <person name="Hulse-Kemp A."/>
            <person name="Ding M."/>
            <person name="Ye W."/>
            <person name="Kirkbride R."/>
            <person name="Jenkins J."/>
            <person name="Plott C."/>
            <person name="Lovell J."/>
            <person name="Lin Y.-M."/>
            <person name="Vaughn R."/>
            <person name="Liu B."/>
            <person name="Li W."/>
            <person name="Simpson S."/>
            <person name="Scheffler B."/>
            <person name="Saski C."/>
            <person name="Grover C."/>
            <person name="Hu G."/>
            <person name="Conover J."/>
            <person name="Carlson J."/>
            <person name="Shu S."/>
            <person name="Boston L."/>
            <person name="Williams M."/>
            <person name="Peterson D."/>
            <person name="Mcgee K."/>
            <person name="Jones D."/>
            <person name="Wendel J."/>
            <person name="Stelly D."/>
            <person name="Grimwood J."/>
            <person name="Schmutz J."/>
        </authorList>
    </citation>
    <scope>NUCLEOTIDE SEQUENCE [LARGE SCALE GENOMIC DNA]</scope>
    <source>
        <strain evidence="2">1808015.09</strain>
    </source>
</reference>